<dbReference type="CDD" id="cd06533">
    <property type="entry name" value="Glyco_transf_WecG_TagA"/>
    <property type="match status" value="1"/>
</dbReference>
<evidence type="ECO:0000313" key="3">
    <source>
        <dbReference type="EMBL" id="MCI0183462.1"/>
    </source>
</evidence>
<reference evidence="3" key="1">
    <citation type="submission" date="2022-03" db="EMBL/GenBank/DDBJ databases">
        <title>Draft Genome Sequence of Firmicute Strain S0AB, a Heterotrophic Iron/Sulfur-Oxidizing Extreme Acidophile.</title>
        <authorList>
            <person name="Vergara E."/>
            <person name="Pakostova E."/>
            <person name="Johnson D.B."/>
            <person name="Holmes D.S."/>
        </authorList>
    </citation>
    <scope>NUCLEOTIDE SEQUENCE</scope>
    <source>
        <strain evidence="3">S0AB</strain>
    </source>
</reference>
<dbReference type="Pfam" id="PF03808">
    <property type="entry name" value="Glyco_tran_WecG"/>
    <property type="match status" value="1"/>
</dbReference>
<name>A0A9X2AEL4_9BACL</name>
<dbReference type="EC" id="2.4.1.180" evidence="3"/>
<evidence type="ECO:0000313" key="4">
    <source>
        <dbReference type="Proteomes" id="UP001139263"/>
    </source>
</evidence>
<dbReference type="AlphaFoldDB" id="A0A9X2AEL4"/>
<dbReference type="InterPro" id="IPR004629">
    <property type="entry name" value="WecG_TagA_CpsF"/>
</dbReference>
<keyword evidence="4" id="KW-1185">Reference proteome</keyword>
<comment type="caution">
    <text evidence="3">The sequence shown here is derived from an EMBL/GenBank/DDBJ whole genome shotgun (WGS) entry which is preliminary data.</text>
</comment>
<gene>
    <name evidence="3" type="primary">wecG</name>
    <name evidence="3" type="ORF">MM817_01739</name>
</gene>
<dbReference type="PANTHER" id="PTHR34136">
    <property type="match status" value="1"/>
</dbReference>
<evidence type="ECO:0000256" key="1">
    <source>
        <dbReference type="ARBA" id="ARBA00022676"/>
    </source>
</evidence>
<dbReference type="NCBIfam" id="TIGR00696">
    <property type="entry name" value="wecG_tagA_cpsF"/>
    <property type="match status" value="1"/>
</dbReference>
<keyword evidence="2 3" id="KW-0808">Transferase</keyword>
<evidence type="ECO:0000256" key="2">
    <source>
        <dbReference type="ARBA" id="ARBA00022679"/>
    </source>
</evidence>
<dbReference type="PANTHER" id="PTHR34136:SF1">
    <property type="entry name" value="UDP-N-ACETYL-D-MANNOSAMINURONIC ACID TRANSFERASE"/>
    <property type="match status" value="1"/>
</dbReference>
<sequence length="280" mass="31314">MESSSGEVCGGHLAAQSRLDKTALLHRDELVRIGVNMERVGILGVPFSALTEHEVMLHCVACIESQTPHMVITAGPEFVMRLQSDPRLRSVLTAADLITPDGIGIVIASRWYGQPIAERVTGVSLTERLLAYAHDQNLRVYFLGATEEALQKAMHVLRGRYQGLNITGKNGYFTSDQVDEVLADIMQVRPHILFVGLGQPRQEEFIATYKDRLGVPLAIGIGGVIDVLGGTVKRAPVMMQRLHLEWFYRLLREPSRWRRQLVLPQFALAAWLDARSRARR</sequence>
<accession>A0A9X2AEL4</accession>
<proteinExistence type="predicted"/>
<keyword evidence="1 3" id="KW-0328">Glycosyltransferase</keyword>
<dbReference type="GO" id="GO:0047241">
    <property type="term" value="F:lipopolysaccharide N-acetylmannosaminouronosyltransferase activity"/>
    <property type="evidence" value="ECO:0007669"/>
    <property type="project" value="UniProtKB-EC"/>
</dbReference>
<dbReference type="EMBL" id="JALBUF010000004">
    <property type="protein sequence ID" value="MCI0183462.1"/>
    <property type="molecule type" value="Genomic_DNA"/>
</dbReference>
<dbReference type="Proteomes" id="UP001139263">
    <property type="component" value="Unassembled WGS sequence"/>
</dbReference>
<protein>
    <submittedName>
        <fullName evidence="3">UDP-N-acetyl-D-mannosaminuronic acid transferase</fullName>
        <ecNumber evidence="3">2.4.1.180</ecNumber>
    </submittedName>
</protein>
<organism evidence="3 4">
    <name type="scientific">Sulfoacidibacillus ferrooxidans</name>
    <dbReference type="NCBI Taxonomy" id="2005001"/>
    <lineage>
        <taxon>Bacteria</taxon>
        <taxon>Bacillati</taxon>
        <taxon>Bacillota</taxon>
        <taxon>Bacilli</taxon>
        <taxon>Bacillales</taxon>
        <taxon>Alicyclobacillaceae</taxon>
        <taxon>Sulfoacidibacillus</taxon>
    </lineage>
</organism>